<dbReference type="EMBL" id="CP080507">
    <property type="protein sequence ID" value="QYM79197.1"/>
    <property type="molecule type" value="Genomic_DNA"/>
</dbReference>
<feature type="transmembrane region" description="Helical" evidence="1">
    <location>
        <begin position="639"/>
        <end position="660"/>
    </location>
</feature>
<gene>
    <name evidence="3" type="ORF">K0B96_00855</name>
</gene>
<sequence length="666" mass="72201">MWTTRRLRPSRNRFLPFLALAVLAASASTGVAAPLDATAWKYRQAFSLEHPGFVRLALPLDTIDRSRPGFADLRLLDPDGRELPYVIDIPGATTATLRAPADIRIQLTRTATAFTVVTGTTAPLDAVRLTSPERSFLKSATLEASPDGRTWTTVATGQPVFRRAGTESLQLPLDARSAAFLRVTLDDTTSAPVAFSNVTLVLAASDGEFALPLDARLTHREEFVGETALTLDLGARHLPLAAAEFTISTPQFRRAIRAVTPALRDGRASDRVEAAGELSRPPIANTAPPVRFPLNFTADSRELHLRITNGDSPPLALDHVRIFRRPVWLVFRTDRAGAHTLLTGHPGIAAPHYDVTAFAADLPAARLVKPAVTPLADNPDFDAPAPLATVPLTGAPLDPSAWRYRRAVDLATEGVFQLELDLPALAHTRDDLGDLRLVQDRRQIPYLLDRPDLLRPVAVNVTAASDEQHPSLSRWLLTLPESSLPLRHLTLAASTAVFDRTLYLREEIPSDRGPRVVTLATVPWRRAPDSSPTDLVIALPQRLATRTLMLSTDNGDNRALALDRVAADHAVVRLLFRADAGPVQLYYGNPAASPPRYDLDLAAPQLIAADKSPVPLGPEETARDDGWPARVASGLRGGLVFWLVLGLVVVVLLLIVAKLLPAPRAT</sequence>
<evidence type="ECO:0000313" key="4">
    <source>
        <dbReference type="Proteomes" id="UP000825051"/>
    </source>
</evidence>
<accession>A0A8F9TW65</accession>
<dbReference type="AlphaFoldDB" id="A0A8F9TW65"/>
<dbReference type="RefSeq" id="WP_220162739.1">
    <property type="nucleotide sequence ID" value="NZ_CP080507.1"/>
</dbReference>
<feature type="signal peptide" evidence="2">
    <location>
        <begin position="1"/>
        <end position="32"/>
    </location>
</feature>
<organism evidence="3 4">
    <name type="scientific">Horticoccus luteus</name>
    <dbReference type="NCBI Taxonomy" id="2862869"/>
    <lineage>
        <taxon>Bacteria</taxon>
        <taxon>Pseudomonadati</taxon>
        <taxon>Verrucomicrobiota</taxon>
        <taxon>Opitutia</taxon>
        <taxon>Opitutales</taxon>
        <taxon>Opitutaceae</taxon>
        <taxon>Horticoccus</taxon>
    </lineage>
</organism>
<dbReference type="InterPro" id="IPR006311">
    <property type="entry name" value="TAT_signal"/>
</dbReference>
<keyword evidence="1" id="KW-1133">Transmembrane helix</keyword>
<evidence type="ECO:0000256" key="2">
    <source>
        <dbReference type="SAM" id="SignalP"/>
    </source>
</evidence>
<protein>
    <submittedName>
        <fullName evidence="3">DUF3999 domain-containing protein</fullName>
    </submittedName>
</protein>
<keyword evidence="4" id="KW-1185">Reference proteome</keyword>
<evidence type="ECO:0000313" key="3">
    <source>
        <dbReference type="EMBL" id="QYM79197.1"/>
    </source>
</evidence>
<dbReference type="KEGG" id="ole:K0B96_00855"/>
<reference evidence="3" key="1">
    <citation type="submission" date="2021-08" db="EMBL/GenBank/DDBJ databases">
        <title>Genome of a novel bacterium of the phylum Verrucomicrobia, Oleiharenicola sp. KSB-15.</title>
        <authorList>
            <person name="Chung J.-H."/>
            <person name="Ahn J.-H."/>
            <person name="Yoon Y."/>
            <person name="Kim D.-Y."/>
            <person name="An S.-H."/>
            <person name="Park I."/>
            <person name="Yeon J."/>
        </authorList>
    </citation>
    <scope>NUCLEOTIDE SEQUENCE</scope>
    <source>
        <strain evidence="3">KSB-15</strain>
    </source>
</reference>
<feature type="chain" id="PRO_5034440569" evidence="2">
    <location>
        <begin position="33"/>
        <end position="666"/>
    </location>
</feature>
<dbReference type="Proteomes" id="UP000825051">
    <property type="component" value="Chromosome"/>
</dbReference>
<name>A0A8F9TW65_9BACT</name>
<keyword evidence="1" id="KW-0472">Membrane</keyword>
<proteinExistence type="predicted"/>
<keyword evidence="1" id="KW-0812">Transmembrane</keyword>
<evidence type="ECO:0000256" key="1">
    <source>
        <dbReference type="SAM" id="Phobius"/>
    </source>
</evidence>
<dbReference type="Gene3D" id="2.60.120.260">
    <property type="entry name" value="Galactose-binding domain-like"/>
    <property type="match status" value="1"/>
</dbReference>
<dbReference type="PROSITE" id="PS51318">
    <property type="entry name" value="TAT"/>
    <property type="match status" value="1"/>
</dbReference>
<keyword evidence="2" id="KW-0732">Signal</keyword>